<dbReference type="EMBL" id="LN726479">
    <property type="protein sequence ID" value="CEP11518.1"/>
    <property type="molecule type" value="Genomic_DNA"/>
</dbReference>
<proteinExistence type="predicted"/>
<feature type="compositionally biased region" description="Basic and acidic residues" evidence="3">
    <location>
        <begin position="113"/>
        <end position="130"/>
    </location>
</feature>
<dbReference type="InterPro" id="IPR012677">
    <property type="entry name" value="Nucleotide-bd_a/b_plait_sf"/>
</dbReference>
<evidence type="ECO:0000256" key="1">
    <source>
        <dbReference type="ARBA" id="ARBA00022884"/>
    </source>
</evidence>
<keyword evidence="6" id="KW-1185">Reference proteome</keyword>
<feature type="compositionally biased region" description="Polar residues" evidence="3">
    <location>
        <begin position="339"/>
        <end position="367"/>
    </location>
</feature>
<dbReference type="PANTHER" id="PTHR15481">
    <property type="entry name" value="RIBONUCLEIC ACID BINDING PROTEIN S1"/>
    <property type="match status" value="1"/>
</dbReference>
<organism evidence="5 6">
    <name type="scientific">Parasitella parasitica</name>
    <dbReference type="NCBI Taxonomy" id="35722"/>
    <lineage>
        <taxon>Eukaryota</taxon>
        <taxon>Fungi</taxon>
        <taxon>Fungi incertae sedis</taxon>
        <taxon>Mucoromycota</taxon>
        <taxon>Mucoromycotina</taxon>
        <taxon>Mucoromycetes</taxon>
        <taxon>Mucorales</taxon>
        <taxon>Mucorineae</taxon>
        <taxon>Mucoraceae</taxon>
        <taxon>Parasitella</taxon>
    </lineage>
</organism>
<dbReference type="InterPro" id="IPR000504">
    <property type="entry name" value="RRM_dom"/>
</dbReference>
<dbReference type="GO" id="GO:0000398">
    <property type="term" value="P:mRNA splicing, via spliceosome"/>
    <property type="evidence" value="ECO:0007669"/>
    <property type="project" value="TreeGrafter"/>
</dbReference>
<feature type="region of interest" description="Disordered" evidence="3">
    <location>
        <begin position="288"/>
        <end position="310"/>
    </location>
</feature>
<dbReference type="InterPro" id="IPR021386">
    <property type="entry name" value="SPP41_DUF3020"/>
</dbReference>
<dbReference type="Gene3D" id="3.30.70.330">
    <property type="match status" value="1"/>
</dbReference>
<dbReference type="AlphaFoldDB" id="A0A0B7N7X2"/>
<dbReference type="STRING" id="35722.A0A0B7N7X2"/>
<feature type="region of interest" description="Disordered" evidence="3">
    <location>
        <begin position="181"/>
        <end position="228"/>
    </location>
</feature>
<evidence type="ECO:0000256" key="2">
    <source>
        <dbReference type="PROSITE-ProRule" id="PRU00176"/>
    </source>
</evidence>
<dbReference type="PROSITE" id="PS50102">
    <property type="entry name" value="RRM"/>
    <property type="match status" value="1"/>
</dbReference>
<feature type="compositionally biased region" description="Polar residues" evidence="3">
    <location>
        <begin position="196"/>
        <end position="206"/>
    </location>
</feature>
<evidence type="ECO:0000313" key="6">
    <source>
        <dbReference type="Proteomes" id="UP000054107"/>
    </source>
</evidence>
<gene>
    <name evidence="5" type="primary">PARPA_05380.1 scaffold 18099</name>
</gene>
<dbReference type="PANTHER" id="PTHR15481:SF0">
    <property type="entry name" value="LD23870P-RELATED"/>
    <property type="match status" value="1"/>
</dbReference>
<dbReference type="GO" id="GO:0005654">
    <property type="term" value="C:nucleoplasm"/>
    <property type="evidence" value="ECO:0007669"/>
    <property type="project" value="TreeGrafter"/>
</dbReference>
<sequence>MENTHIKTEEPSVTSTDETATVAATSSIDNTIAVTSSSPTSTTSAFQPYQQLHEAVLAAVNSNTALSSSLFSAAVVAAATNNNVPIHSHTPDLQSLEQHPQMTMGNPPTVRRAPQEMDQAKRESIRASNRERKKKWRIHNEERNKDNDLRCRVNKRAHKLYGLQDSVAKQQWVKEEFEKRRQKRMDKERRKHLVNNVLSVPGASNSEGHHASSNNDDHNADGSNSTDANAVSMLNSVNASQIQNFYTPLPQIDTATAAKLLDFPTDLQRQLLEQLNNSMMALTNGIQPPEAAADQGNDDNNNEEASGSTDMVYDSQQAAAVAAANEALQQVIAQGLSTNTTSATSSGHSSPLQYTATASTANDTTESGEVKAEPTEVSTENAEGKTDVAEDGNAPEESGEEKKPEYPMDAVLTLMQLNAGWRQYGRLVRLDIPAPKTFTSKPYAFVEFEENRDADDAYQELNGRAIDGYTLSIQWARSNTTNPPRSQHPHSHHHQKSYSRTSRSRSPYRRERSTSPLPPRYNNIDPPRRLRSRSRSPTNYQRRRSFSRSPPI</sequence>
<evidence type="ECO:0000256" key="3">
    <source>
        <dbReference type="SAM" id="MobiDB-lite"/>
    </source>
</evidence>
<feature type="compositionally biased region" description="Basic residues" evidence="3">
    <location>
        <begin position="487"/>
        <end position="507"/>
    </location>
</feature>
<evidence type="ECO:0000313" key="5">
    <source>
        <dbReference type="EMBL" id="CEP11518.1"/>
    </source>
</evidence>
<dbReference type="Proteomes" id="UP000054107">
    <property type="component" value="Unassembled WGS sequence"/>
</dbReference>
<feature type="region of interest" description="Disordered" evidence="3">
    <location>
        <begin position="478"/>
        <end position="552"/>
    </location>
</feature>
<reference evidence="5 6" key="1">
    <citation type="submission" date="2014-09" db="EMBL/GenBank/DDBJ databases">
        <authorList>
            <person name="Ellenberger Sabrina"/>
        </authorList>
    </citation>
    <scope>NUCLEOTIDE SEQUENCE [LARGE SCALE GENOMIC DNA]</scope>
    <source>
        <strain evidence="5 6">CBS 412.66</strain>
    </source>
</reference>
<feature type="region of interest" description="Disordered" evidence="3">
    <location>
        <begin position="86"/>
        <end position="141"/>
    </location>
</feature>
<dbReference type="Pfam" id="PF11223">
    <property type="entry name" value="DUF3020"/>
    <property type="match status" value="1"/>
</dbReference>
<keyword evidence="1 2" id="KW-0694">RNA-binding</keyword>
<dbReference type="GO" id="GO:0061574">
    <property type="term" value="C:ASAP complex"/>
    <property type="evidence" value="ECO:0007669"/>
    <property type="project" value="TreeGrafter"/>
</dbReference>
<feature type="compositionally biased region" description="Basic residues" evidence="3">
    <location>
        <begin position="181"/>
        <end position="193"/>
    </location>
</feature>
<protein>
    <recommendedName>
        <fullName evidence="4">RRM domain-containing protein</fullName>
    </recommendedName>
</protein>
<name>A0A0B7N7X2_9FUNG</name>
<dbReference type="Pfam" id="PF00076">
    <property type="entry name" value="RRM_1"/>
    <property type="match status" value="1"/>
</dbReference>
<feature type="compositionally biased region" description="Polar residues" evidence="3">
    <location>
        <begin position="91"/>
        <end position="106"/>
    </location>
</feature>
<feature type="region of interest" description="Disordered" evidence="3">
    <location>
        <begin position="339"/>
        <end position="406"/>
    </location>
</feature>
<dbReference type="GO" id="GO:0003723">
    <property type="term" value="F:RNA binding"/>
    <property type="evidence" value="ECO:0007669"/>
    <property type="project" value="UniProtKB-UniRule"/>
</dbReference>
<evidence type="ECO:0000259" key="4">
    <source>
        <dbReference type="PROSITE" id="PS50102"/>
    </source>
</evidence>
<feature type="compositionally biased region" description="Basic and acidic residues" evidence="3">
    <location>
        <begin position="207"/>
        <end position="220"/>
    </location>
</feature>
<dbReference type="GO" id="GO:0005737">
    <property type="term" value="C:cytoplasm"/>
    <property type="evidence" value="ECO:0007669"/>
    <property type="project" value="TreeGrafter"/>
</dbReference>
<dbReference type="InterPro" id="IPR035979">
    <property type="entry name" value="RBD_domain_sf"/>
</dbReference>
<feature type="domain" description="RRM" evidence="4">
    <location>
        <begin position="392"/>
        <end position="478"/>
    </location>
</feature>
<feature type="compositionally biased region" description="Acidic residues" evidence="3">
    <location>
        <begin position="389"/>
        <end position="399"/>
    </location>
</feature>
<dbReference type="SUPFAM" id="SSF54928">
    <property type="entry name" value="RNA-binding domain, RBD"/>
    <property type="match status" value="1"/>
</dbReference>
<accession>A0A0B7N7X2</accession>
<dbReference type="OrthoDB" id="5595797at2759"/>